<comment type="similarity">
    <text evidence="1">Belongs to the ATP-dependent AMP-binding enzyme family.</text>
</comment>
<dbReference type="RefSeq" id="XP_056575203.1">
    <property type="nucleotide sequence ID" value="XM_056729388.1"/>
</dbReference>
<dbReference type="Gene3D" id="2.30.38.10">
    <property type="entry name" value="Luciferase, Domain 3"/>
    <property type="match status" value="1"/>
</dbReference>
<dbReference type="EMBL" id="JAPZBT010000006">
    <property type="protein sequence ID" value="KAJ5357056.1"/>
    <property type="molecule type" value="Genomic_DNA"/>
</dbReference>
<keyword evidence="2" id="KW-0436">Ligase</keyword>
<name>A0A9W9UW81_9EURO</name>
<evidence type="ECO:0000313" key="6">
    <source>
        <dbReference type="Proteomes" id="UP001147752"/>
    </source>
</evidence>
<accession>A0A9W9UW81</accession>
<dbReference type="PANTHER" id="PTHR24096">
    <property type="entry name" value="LONG-CHAIN-FATTY-ACID--COA LIGASE"/>
    <property type="match status" value="1"/>
</dbReference>
<dbReference type="Gene3D" id="3.40.50.980">
    <property type="match status" value="1"/>
</dbReference>
<dbReference type="Proteomes" id="UP001147752">
    <property type="component" value="Unassembled WGS sequence"/>
</dbReference>
<dbReference type="AlphaFoldDB" id="A0A9W9UW81"/>
<protein>
    <submittedName>
        <fullName evidence="5">AMP-dependent synthetase/ligase</fullName>
    </submittedName>
</protein>
<evidence type="ECO:0000256" key="2">
    <source>
        <dbReference type="ARBA" id="ARBA00022598"/>
    </source>
</evidence>
<gene>
    <name evidence="5" type="ORF">N7517_011665</name>
</gene>
<dbReference type="InterPro" id="IPR000873">
    <property type="entry name" value="AMP-dep_synth/lig_dom"/>
</dbReference>
<feature type="domain" description="AMP-dependent synthetase/ligase" evidence="3">
    <location>
        <begin position="4"/>
        <end position="100"/>
    </location>
</feature>
<dbReference type="SUPFAM" id="SSF56801">
    <property type="entry name" value="Acetyl-CoA synthetase-like"/>
    <property type="match status" value="1"/>
</dbReference>
<organism evidence="5 6">
    <name type="scientific">Penicillium concentricum</name>
    <dbReference type="NCBI Taxonomy" id="293559"/>
    <lineage>
        <taxon>Eukaryota</taxon>
        <taxon>Fungi</taxon>
        <taxon>Dikarya</taxon>
        <taxon>Ascomycota</taxon>
        <taxon>Pezizomycotina</taxon>
        <taxon>Eurotiomycetes</taxon>
        <taxon>Eurotiomycetidae</taxon>
        <taxon>Eurotiales</taxon>
        <taxon>Aspergillaceae</taxon>
        <taxon>Penicillium</taxon>
    </lineage>
</organism>
<dbReference type="Gene3D" id="3.30.300.30">
    <property type="match status" value="1"/>
</dbReference>
<dbReference type="GeneID" id="81468571"/>
<feature type="domain" description="AMP-binding enzyme C-terminal" evidence="4">
    <location>
        <begin position="135"/>
        <end position="208"/>
    </location>
</feature>
<dbReference type="Pfam" id="PF00501">
    <property type="entry name" value="AMP-binding"/>
    <property type="match status" value="1"/>
</dbReference>
<keyword evidence="6" id="KW-1185">Reference proteome</keyword>
<evidence type="ECO:0000259" key="3">
    <source>
        <dbReference type="Pfam" id="PF00501"/>
    </source>
</evidence>
<dbReference type="InterPro" id="IPR045851">
    <property type="entry name" value="AMP-bd_C_sf"/>
</dbReference>
<comment type="caution">
    <text evidence="5">The sequence shown here is derived from an EMBL/GenBank/DDBJ whole genome shotgun (WGS) entry which is preliminary data.</text>
</comment>
<evidence type="ECO:0000313" key="5">
    <source>
        <dbReference type="EMBL" id="KAJ5357056.1"/>
    </source>
</evidence>
<evidence type="ECO:0000256" key="1">
    <source>
        <dbReference type="ARBA" id="ARBA00006432"/>
    </source>
</evidence>
<dbReference type="GO" id="GO:0016405">
    <property type="term" value="F:CoA-ligase activity"/>
    <property type="evidence" value="ECO:0007669"/>
    <property type="project" value="TreeGrafter"/>
</dbReference>
<reference evidence="5" key="2">
    <citation type="journal article" date="2023" name="IMA Fungus">
        <title>Comparative genomic study of the Penicillium genus elucidates a diverse pangenome and 15 lateral gene transfer events.</title>
        <authorList>
            <person name="Petersen C."/>
            <person name="Sorensen T."/>
            <person name="Nielsen M.R."/>
            <person name="Sondergaard T.E."/>
            <person name="Sorensen J.L."/>
            <person name="Fitzpatrick D.A."/>
            <person name="Frisvad J.C."/>
            <person name="Nielsen K.L."/>
        </authorList>
    </citation>
    <scope>NUCLEOTIDE SEQUENCE</scope>
    <source>
        <strain evidence="5">IBT 3081</strain>
    </source>
</reference>
<evidence type="ECO:0000259" key="4">
    <source>
        <dbReference type="Pfam" id="PF13193"/>
    </source>
</evidence>
<sequence length="232" mass="25779">MTREQLSSLRMVTSAGAPLAPDLIRVVCDRLKVPVRQGFGLTESTGVSHVQRWNRWDQEMGSSGPPLPQVEVKFIDEQANPVREGEGELCLRGPTIFQGFHNNVEATVRSTTLDEWFKTGDIGFQDEGFQVSPAEIESVLHEHPLVHDVAVIGVAVQKIVSEIPVAYVVLKKTRKATEQVAEELVAYISEKLAPHKGGIIPIDKIPRSVFGKILKRVLRTRAEGVGYWCYNL</sequence>
<dbReference type="InterPro" id="IPR025110">
    <property type="entry name" value="AMP-bd_C"/>
</dbReference>
<dbReference type="Pfam" id="PF13193">
    <property type="entry name" value="AMP-binding_C"/>
    <property type="match status" value="1"/>
</dbReference>
<dbReference type="OrthoDB" id="4364582at2759"/>
<reference evidence="5" key="1">
    <citation type="submission" date="2022-12" db="EMBL/GenBank/DDBJ databases">
        <authorList>
            <person name="Petersen C."/>
        </authorList>
    </citation>
    <scope>NUCLEOTIDE SEQUENCE</scope>
    <source>
        <strain evidence="5">IBT 3081</strain>
    </source>
</reference>
<proteinExistence type="inferred from homology"/>
<dbReference type="PANTHER" id="PTHR24096:SF149">
    <property type="entry name" value="AMP-BINDING DOMAIN-CONTAINING PROTEIN-RELATED"/>
    <property type="match status" value="1"/>
</dbReference>